<dbReference type="Proteomes" id="UP000321569">
    <property type="component" value="Unassembled WGS sequence"/>
</dbReference>
<dbReference type="RefSeq" id="WP_225427264.1">
    <property type="nucleotide sequence ID" value="NZ_BKAM01000007.1"/>
</dbReference>
<reference evidence="2 3" key="1">
    <citation type="submission" date="2019-07" db="EMBL/GenBank/DDBJ databases">
        <title>Whole genome shotgun sequence of Lactobacillus rapi NBRC 109618.</title>
        <authorList>
            <person name="Hosoyama A."/>
            <person name="Uohara A."/>
            <person name="Ohji S."/>
            <person name="Ichikawa N."/>
        </authorList>
    </citation>
    <scope>NUCLEOTIDE SEQUENCE [LARGE SCALE GENOMIC DNA]</scope>
    <source>
        <strain evidence="2 3">NBRC 109618</strain>
    </source>
</reference>
<evidence type="ECO:0000256" key="1">
    <source>
        <dbReference type="SAM" id="Phobius"/>
    </source>
</evidence>
<gene>
    <name evidence="2" type="ORF">LRA02_09160</name>
</gene>
<feature type="transmembrane region" description="Helical" evidence="1">
    <location>
        <begin position="57"/>
        <end position="76"/>
    </location>
</feature>
<feature type="transmembrane region" description="Helical" evidence="1">
    <location>
        <begin position="108"/>
        <end position="129"/>
    </location>
</feature>
<organism evidence="2 3">
    <name type="scientific">Lentilactobacillus rapi</name>
    <dbReference type="NCBI Taxonomy" id="481723"/>
    <lineage>
        <taxon>Bacteria</taxon>
        <taxon>Bacillati</taxon>
        <taxon>Bacillota</taxon>
        <taxon>Bacilli</taxon>
        <taxon>Lactobacillales</taxon>
        <taxon>Lactobacillaceae</taxon>
        <taxon>Lentilactobacillus</taxon>
    </lineage>
</organism>
<keyword evidence="1" id="KW-0472">Membrane</keyword>
<sequence>MLKTVGEYYAHFCFGVFTLLAGIYVFFHLGYLDDPRVTPPPPPIGFEHEALQFADDWWFAGLLVVSGVVLLVGVFWDSRTCRNVGLIMIAPLYGALSVAFMWRGLFDFRFNLTWVFAGLALALLIGTAIRGDYYHTH</sequence>
<comment type="caution">
    <text evidence="2">The sequence shown here is derived from an EMBL/GenBank/DDBJ whole genome shotgun (WGS) entry which is preliminary data.</text>
</comment>
<feature type="transmembrane region" description="Helical" evidence="1">
    <location>
        <begin position="12"/>
        <end position="32"/>
    </location>
</feature>
<dbReference type="EMBL" id="BKAM01000007">
    <property type="protein sequence ID" value="GEP72048.1"/>
    <property type="molecule type" value="Genomic_DNA"/>
</dbReference>
<dbReference type="AlphaFoldDB" id="A0A512PLI6"/>
<proteinExistence type="predicted"/>
<accession>A0A512PLI6</accession>
<evidence type="ECO:0000313" key="2">
    <source>
        <dbReference type="EMBL" id="GEP72048.1"/>
    </source>
</evidence>
<protein>
    <submittedName>
        <fullName evidence="2">Uncharacterized protein</fullName>
    </submittedName>
</protein>
<feature type="transmembrane region" description="Helical" evidence="1">
    <location>
        <begin position="83"/>
        <end position="102"/>
    </location>
</feature>
<keyword evidence="1" id="KW-1133">Transmembrane helix</keyword>
<evidence type="ECO:0000313" key="3">
    <source>
        <dbReference type="Proteomes" id="UP000321569"/>
    </source>
</evidence>
<name>A0A512PLI6_9LACO</name>
<keyword evidence="1" id="KW-0812">Transmembrane</keyword>